<dbReference type="EMBL" id="MVBM01000002">
    <property type="protein sequence ID" value="OOK78553.1"/>
    <property type="molecule type" value="Genomic_DNA"/>
</dbReference>
<reference evidence="1 2" key="1">
    <citation type="submission" date="2017-02" db="EMBL/GenBank/DDBJ databases">
        <title>Complete genome sequences of Mycobacterium kansasii strains isolated from rhesus macaques.</title>
        <authorList>
            <person name="Panda A."/>
            <person name="Nagaraj S."/>
            <person name="Zhao X."/>
            <person name="Tettelin H."/>
            <person name="Detolla L.J."/>
        </authorList>
    </citation>
    <scope>NUCLEOTIDE SEQUENCE [LARGE SCALE GENOMIC DNA]</scope>
    <source>
        <strain evidence="1 2">11-3813</strain>
    </source>
</reference>
<sequence>MREQGRLDDTGAVSGRKAFVEKVIQGESLNCVAKAAAQRSASARNAGIDS</sequence>
<proteinExistence type="predicted"/>
<accession>A0A1V3XH60</accession>
<organism evidence="1 2">
    <name type="scientific">Mycobacterium kansasii</name>
    <dbReference type="NCBI Taxonomy" id="1768"/>
    <lineage>
        <taxon>Bacteria</taxon>
        <taxon>Bacillati</taxon>
        <taxon>Actinomycetota</taxon>
        <taxon>Actinomycetes</taxon>
        <taxon>Mycobacteriales</taxon>
        <taxon>Mycobacteriaceae</taxon>
        <taxon>Mycobacterium</taxon>
    </lineage>
</organism>
<gene>
    <name evidence="1" type="ORF">BZL30_1662</name>
</gene>
<comment type="caution">
    <text evidence="1">The sequence shown here is derived from an EMBL/GenBank/DDBJ whole genome shotgun (WGS) entry which is preliminary data.</text>
</comment>
<name>A0A1V3XH60_MYCKA</name>
<dbReference type="AlphaFoldDB" id="A0A1V3XH60"/>
<evidence type="ECO:0000313" key="1">
    <source>
        <dbReference type="EMBL" id="OOK78553.1"/>
    </source>
</evidence>
<dbReference type="Proteomes" id="UP000189229">
    <property type="component" value="Unassembled WGS sequence"/>
</dbReference>
<evidence type="ECO:0000313" key="2">
    <source>
        <dbReference type="Proteomes" id="UP000189229"/>
    </source>
</evidence>
<protein>
    <submittedName>
        <fullName evidence="1">Uncharacterized protein</fullName>
    </submittedName>
</protein>